<dbReference type="Proteomes" id="UP000235387">
    <property type="component" value="Unassembled WGS sequence"/>
</dbReference>
<name>A0A2N7L9Y5_9GAMM</name>
<feature type="compositionally biased region" description="Low complexity" evidence="1">
    <location>
        <begin position="28"/>
        <end position="39"/>
    </location>
</feature>
<proteinExistence type="predicted"/>
<evidence type="ECO:0000313" key="2">
    <source>
        <dbReference type="EMBL" id="PMN91371.1"/>
    </source>
</evidence>
<reference evidence="3" key="1">
    <citation type="submission" date="2016-07" db="EMBL/GenBank/DDBJ databases">
        <title>Nontailed viruses are major unrecognized killers of bacteria in the ocean.</title>
        <authorList>
            <person name="Kauffman K."/>
            <person name="Hussain F."/>
            <person name="Yang J."/>
            <person name="Arevalo P."/>
            <person name="Brown J."/>
            <person name="Cutler M."/>
            <person name="Kelly L."/>
            <person name="Polz M.F."/>
        </authorList>
    </citation>
    <scope>NUCLEOTIDE SEQUENCE [LARGE SCALE GENOMIC DNA]</scope>
    <source>
        <strain evidence="3">10N.261.45.A10</strain>
    </source>
</reference>
<evidence type="ECO:0000313" key="3">
    <source>
        <dbReference type="Proteomes" id="UP000235387"/>
    </source>
</evidence>
<organism evidence="2 3">
    <name type="scientific">Enterovibrio norvegicus</name>
    <dbReference type="NCBI Taxonomy" id="188144"/>
    <lineage>
        <taxon>Bacteria</taxon>
        <taxon>Pseudomonadati</taxon>
        <taxon>Pseudomonadota</taxon>
        <taxon>Gammaproteobacteria</taxon>
        <taxon>Vibrionales</taxon>
        <taxon>Vibrionaceae</taxon>
        <taxon>Enterovibrio</taxon>
    </lineage>
</organism>
<dbReference type="AlphaFoldDB" id="A0A2N7L9Y5"/>
<feature type="compositionally biased region" description="Polar residues" evidence="1">
    <location>
        <begin position="8"/>
        <end position="20"/>
    </location>
</feature>
<dbReference type="EMBL" id="MDAL01000022">
    <property type="protein sequence ID" value="PMN91371.1"/>
    <property type="molecule type" value="Genomic_DNA"/>
</dbReference>
<evidence type="ECO:0008006" key="4">
    <source>
        <dbReference type="Google" id="ProtNLM"/>
    </source>
</evidence>
<accession>A0A2N7L9Y5</accession>
<protein>
    <recommendedName>
        <fullName evidence="4">Mu-like prophage FluMu N-terminal domain-containing protein</fullName>
    </recommendedName>
</protein>
<comment type="caution">
    <text evidence="2">The sequence shown here is derived from an EMBL/GenBank/DDBJ whole genome shotgun (WGS) entry which is preliminary data.</text>
</comment>
<evidence type="ECO:0000256" key="1">
    <source>
        <dbReference type="SAM" id="MobiDB-lite"/>
    </source>
</evidence>
<gene>
    <name evidence="2" type="ORF">BCT23_17850</name>
</gene>
<sequence>MTDVPKPTASTKTPRTGSNKKATDTPDTDTAQTAGTAAAPPQPDSEPSGLNTHEAIMASLEGTSFVAVFVKAVSVDGFWRCGRFWPHEGVQVYAVDDPTTAHAQYDADVFVDMAALERIELEPLLVISRLQTDEKED</sequence>
<dbReference type="RefSeq" id="WP_102391117.1">
    <property type="nucleotide sequence ID" value="NZ_MDAL01000022.1"/>
</dbReference>
<feature type="region of interest" description="Disordered" evidence="1">
    <location>
        <begin position="1"/>
        <end position="52"/>
    </location>
</feature>